<proteinExistence type="inferred from homology"/>
<sequence>MTSNERLSPDGVQATLNYTLPDSTGESLYTYHICPPPQMPRTNPKPDPRSVVISNVRDREDEFSLDTCGFEFFKYPRTVKEFFDEEVIRTRYHPEVKEFFDEVIRTRYYPEVKELLKTHTGGKRVIIIGHAIRFHSVHADRTFESSVAQVRETCGDRAQCLEGRIRLINVWRPIGSAVYHEPLALADWRSICVDDDILPHRVMFARSEHHIIAGRYKITPSETTLIKIFDSRADGCARLSLHSAFHDTGCPPDAPQRQSIEVNAIVLDEE</sequence>
<name>A0A1B7N4A8_9AGAM</name>
<dbReference type="NCBIfam" id="NF041278">
    <property type="entry name" value="CmcJ_NvfI_EfuI"/>
    <property type="match status" value="1"/>
</dbReference>
<dbReference type="OrthoDB" id="412788at2759"/>
<gene>
    <name evidence="2" type="ORF">K503DRAFT_849381</name>
</gene>
<comment type="similarity">
    <text evidence="1">Belongs to the asaB hydroxylase/desaturase family.</text>
</comment>
<dbReference type="STRING" id="1314800.A0A1B7N4A8"/>
<dbReference type="EMBL" id="KV448240">
    <property type="protein sequence ID" value="OAX39685.1"/>
    <property type="molecule type" value="Genomic_DNA"/>
</dbReference>
<organism evidence="2 3">
    <name type="scientific">Rhizopogon vinicolor AM-OR11-026</name>
    <dbReference type="NCBI Taxonomy" id="1314800"/>
    <lineage>
        <taxon>Eukaryota</taxon>
        <taxon>Fungi</taxon>
        <taxon>Dikarya</taxon>
        <taxon>Basidiomycota</taxon>
        <taxon>Agaricomycotina</taxon>
        <taxon>Agaricomycetes</taxon>
        <taxon>Agaricomycetidae</taxon>
        <taxon>Boletales</taxon>
        <taxon>Suillineae</taxon>
        <taxon>Rhizopogonaceae</taxon>
        <taxon>Rhizopogon</taxon>
    </lineage>
</organism>
<dbReference type="AlphaFoldDB" id="A0A1B7N4A8"/>
<keyword evidence="3" id="KW-1185">Reference proteome</keyword>
<dbReference type="GO" id="GO:0016491">
    <property type="term" value="F:oxidoreductase activity"/>
    <property type="evidence" value="ECO:0007669"/>
    <property type="project" value="InterPro"/>
</dbReference>
<accession>A0A1B7N4A8</accession>
<dbReference type="InterPro" id="IPR044053">
    <property type="entry name" value="AsaB-like"/>
</dbReference>
<dbReference type="PANTHER" id="PTHR34598:SF3">
    <property type="entry name" value="OXIDOREDUCTASE AN1597"/>
    <property type="match status" value="1"/>
</dbReference>
<reference evidence="2 3" key="1">
    <citation type="submission" date="2016-06" db="EMBL/GenBank/DDBJ databases">
        <title>Comparative genomics of the ectomycorrhizal sister species Rhizopogon vinicolor and Rhizopogon vesiculosus (Basidiomycota: Boletales) reveals a divergence of the mating type B locus.</title>
        <authorList>
            <consortium name="DOE Joint Genome Institute"/>
            <person name="Mujic A.B."/>
            <person name="Kuo A."/>
            <person name="Tritt A."/>
            <person name="Lipzen A."/>
            <person name="Chen C."/>
            <person name="Johnson J."/>
            <person name="Sharma A."/>
            <person name="Barry K."/>
            <person name="Grigoriev I.V."/>
            <person name="Spatafora J.W."/>
        </authorList>
    </citation>
    <scope>NUCLEOTIDE SEQUENCE [LARGE SCALE GENOMIC DNA]</scope>
    <source>
        <strain evidence="2 3">AM-OR11-026</strain>
    </source>
</reference>
<evidence type="ECO:0000256" key="1">
    <source>
        <dbReference type="ARBA" id="ARBA00023604"/>
    </source>
</evidence>
<dbReference type="PANTHER" id="PTHR34598">
    <property type="entry name" value="BLL6449 PROTEIN"/>
    <property type="match status" value="1"/>
</dbReference>
<dbReference type="InParanoid" id="A0A1B7N4A8"/>
<dbReference type="Proteomes" id="UP000092154">
    <property type="component" value="Unassembled WGS sequence"/>
</dbReference>
<evidence type="ECO:0000313" key="2">
    <source>
        <dbReference type="EMBL" id="OAX39685.1"/>
    </source>
</evidence>
<evidence type="ECO:0000313" key="3">
    <source>
        <dbReference type="Proteomes" id="UP000092154"/>
    </source>
</evidence>
<protein>
    <recommendedName>
        <fullName evidence="4">Methyltransferase</fullName>
    </recommendedName>
</protein>
<evidence type="ECO:0008006" key="4">
    <source>
        <dbReference type="Google" id="ProtNLM"/>
    </source>
</evidence>